<name>A0A6N2NF54_SALVM</name>
<accession>A0A6N2NF54</accession>
<organism evidence="1">
    <name type="scientific">Salix viminalis</name>
    <name type="common">Common osier</name>
    <name type="synonym">Basket willow</name>
    <dbReference type="NCBI Taxonomy" id="40686"/>
    <lineage>
        <taxon>Eukaryota</taxon>
        <taxon>Viridiplantae</taxon>
        <taxon>Streptophyta</taxon>
        <taxon>Embryophyta</taxon>
        <taxon>Tracheophyta</taxon>
        <taxon>Spermatophyta</taxon>
        <taxon>Magnoliopsida</taxon>
        <taxon>eudicotyledons</taxon>
        <taxon>Gunneridae</taxon>
        <taxon>Pentapetalae</taxon>
        <taxon>rosids</taxon>
        <taxon>fabids</taxon>
        <taxon>Malpighiales</taxon>
        <taxon>Salicaceae</taxon>
        <taxon>Saliceae</taxon>
        <taxon>Salix</taxon>
    </lineage>
</organism>
<protein>
    <submittedName>
        <fullName evidence="1">Uncharacterized protein</fullName>
    </submittedName>
</protein>
<proteinExistence type="predicted"/>
<sequence>MLSLWAYGSKRILRCKYFIHALSLQIKRVLREDHETYADLHHSTLIGQDRFQIVTLVLRKNIQLKNLSNLNK</sequence>
<dbReference type="EMBL" id="CAADRP010002054">
    <property type="protein sequence ID" value="VFU60388.1"/>
    <property type="molecule type" value="Genomic_DNA"/>
</dbReference>
<evidence type="ECO:0000313" key="1">
    <source>
        <dbReference type="EMBL" id="VFU60388.1"/>
    </source>
</evidence>
<gene>
    <name evidence="1" type="ORF">SVIM_LOCUS447755</name>
</gene>
<dbReference type="AlphaFoldDB" id="A0A6N2NF54"/>
<reference evidence="1" key="1">
    <citation type="submission" date="2019-03" db="EMBL/GenBank/DDBJ databases">
        <authorList>
            <person name="Mank J."/>
            <person name="Almeida P."/>
        </authorList>
    </citation>
    <scope>NUCLEOTIDE SEQUENCE</scope>
    <source>
        <strain evidence="1">78183</strain>
    </source>
</reference>